<dbReference type="PANTHER" id="PTHR35149">
    <property type="entry name" value="SLL5132 PROTEIN"/>
    <property type="match status" value="1"/>
</dbReference>
<dbReference type="STRING" id="642780.SAMN04488570_2681"/>
<keyword evidence="4" id="KW-1185">Reference proteome</keyword>
<evidence type="ECO:0000259" key="1">
    <source>
        <dbReference type="Pfam" id="PF03235"/>
    </source>
</evidence>
<evidence type="ECO:0008006" key="5">
    <source>
        <dbReference type="Google" id="ProtNLM"/>
    </source>
</evidence>
<feature type="domain" description="GmrSD restriction endonucleases C-terminal" evidence="2">
    <location>
        <begin position="432"/>
        <end position="550"/>
    </location>
</feature>
<proteinExistence type="predicted"/>
<name>A0A1H1V1Q6_9ACTN</name>
<accession>A0A1H1V1Q6</accession>
<evidence type="ECO:0000259" key="2">
    <source>
        <dbReference type="Pfam" id="PF07510"/>
    </source>
</evidence>
<dbReference type="Pfam" id="PF07510">
    <property type="entry name" value="GmrSD_C"/>
    <property type="match status" value="1"/>
</dbReference>
<reference evidence="4" key="1">
    <citation type="submission" date="2016-10" db="EMBL/GenBank/DDBJ databases">
        <authorList>
            <person name="Varghese N."/>
            <person name="Submissions S."/>
        </authorList>
    </citation>
    <scope>NUCLEOTIDE SEQUENCE [LARGE SCALE GENOMIC DNA]</scope>
    <source>
        <strain evidence="4">DSM 22127</strain>
    </source>
</reference>
<evidence type="ECO:0000313" key="4">
    <source>
        <dbReference type="Proteomes" id="UP000198859"/>
    </source>
</evidence>
<feature type="domain" description="GmrSD restriction endonucleases N-terminal" evidence="1">
    <location>
        <begin position="12"/>
        <end position="230"/>
    </location>
</feature>
<sequence length="559" mass="63422">MKDLAAGELPLRKIFSSDFEFAIPDYQRPYAWGREQALQLLDDLEGALSRDTDEPYFLGSIVLVKKSVDSRADVIDGQQRLTTLSILFAVLRDLTSNSQLASELARIVVEPGEIMAGTSTKPRLTLRKRDATFFTNHVQTPGAISQLVSLDDSQLATDAQRAIKYNAMAFQQRLSAWTDDKRRSLAAMLGSRTFLVVVSTPDLNSAHRIFSVMNARGLDLTPADIFKSKVIGDIGDTDGNALEYAEKWEQEEVDLGRDAFAELFGHIRTIFLKERASKVLLQEFDEGVLSRYLPGTGRQFVDDVLIPYSDAYERLLTQNFPDDATWGPVNNWLRRLMQVDNDSWRPPALWALREHKNDPRTLADLLQKLERLAASMLLRRVYATPRGIRYADLLKQLERGEGLSAAAFELSEDEVKDTRRKLDDHIYLVAPVRRYVLLRLDELLAKQPGVSYQHKMITVEHVLPQNPRTDSSWVRDFTEEQRQDWTHRLGNLVLLNRAKNSEAQNYDFAKKKDKYFSGSNGSAVFALTTQVLTTANWTPAVLQQRQADLTSALIAEWSL</sequence>
<dbReference type="RefSeq" id="WP_091730520.1">
    <property type="nucleotide sequence ID" value="NZ_LT629757.1"/>
</dbReference>
<dbReference type="InterPro" id="IPR011089">
    <property type="entry name" value="GmrSD_C"/>
</dbReference>
<dbReference type="PANTHER" id="PTHR35149:SF2">
    <property type="entry name" value="DUF262 DOMAIN-CONTAINING PROTEIN"/>
    <property type="match status" value="1"/>
</dbReference>
<dbReference type="Proteomes" id="UP000198859">
    <property type="component" value="Chromosome I"/>
</dbReference>
<dbReference type="InterPro" id="IPR004919">
    <property type="entry name" value="GmrSD_N"/>
</dbReference>
<dbReference type="Pfam" id="PF03235">
    <property type="entry name" value="GmrSD_N"/>
    <property type="match status" value="1"/>
</dbReference>
<dbReference type="EMBL" id="LT629757">
    <property type="protein sequence ID" value="SDS78129.1"/>
    <property type="molecule type" value="Genomic_DNA"/>
</dbReference>
<evidence type="ECO:0000313" key="3">
    <source>
        <dbReference type="EMBL" id="SDS78129.1"/>
    </source>
</evidence>
<gene>
    <name evidence="3" type="ORF">SAMN04488570_2681</name>
</gene>
<dbReference type="AlphaFoldDB" id="A0A1H1V1Q6"/>
<organism evidence="3 4">
    <name type="scientific">Nocardioides scoriae</name>
    <dbReference type="NCBI Taxonomy" id="642780"/>
    <lineage>
        <taxon>Bacteria</taxon>
        <taxon>Bacillati</taxon>
        <taxon>Actinomycetota</taxon>
        <taxon>Actinomycetes</taxon>
        <taxon>Propionibacteriales</taxon>
        <taxon>Nocardioidaceae</taxon>
        <taxon>Nocardioides</taxon>
    </lineage>
</organism>
<protein>
    <recommendedName>
        <fullName evidence="5">DUF262 domain-containing protein</fullName>
    </recommendedName>
</protein>
<dbReference type="OrthoDB" id="9798761at2"/>